<dbReference type="GO" id="GO:0008380">
    <property type="term" value="P:RNA splicing"/>
    <property type="evidence" value="ECO:0007669"/>
    <property type="project" value="UniProtKB-KW"/>
</dbReference>
<keyword evidence="14" id="KW-1185">Reference proteome</keyword>
<dbReference type="CDD" id="cd11676">
    <property type="entry name" value="Gemin6"/>
    <property type="match status" value="1"/>
</dbReference>
<comment type="function">
    <text evidence="9">The SMN complex catalyzes the assembly of small nuclear ribonucleoproteins (snRNPs), the building blocks of the spliceosome, and thereby plays an important role in the splicing of cellular pre-mRNAs. Most spliceosomal snRNPs contain a common set of Sm proteins SNRPB, SNRPD1, SNRPD2, SNRPD3, SNRPE, SNRPF and SNRPG that assemble in a heptameric protein ring on the Sm site of the small nuclear RNA to form the core snRNP (Sm core). In the cytosol, the Sm proteins SNRPD1, SNRPD2, SNRPE, SNRPF and SNRPG are trapped in an inactive 6S pICln-Sm complex by the chaperone CLNS1A that controls the assembly of the core snRNP. To assemble core snRNPs, the SMN complex accepts the trapped 5Sm proteins from CLNS1A forming an intermediate. Binding of snRNA inside 5Sm triggers eviction of the SMN complex, thereby allowing binding of SNRPD3 and SNRPB to complete assembly of the core snRNP.</text>
</comment>
<name>A0ABD3WTR8_SINWO</name>
<evidence type="ECO:0000256" key="3">
    <source>
        <dbReference type="ARBA" id="ARBA00022490"/>
    </source>
</evidence>
<evidence type="ECO:0000256" key="4">
    <source>
        <dbReference type="ARBA" id="ARBA00022553"/>
    </source>
</evidence>
<evidence type="ECO:0000313" key="13">
    <source>
        <dbReference type="EMBL" id="KAL3876930.1"/>
    </source>
</evidence>
<dbReference type="PROSITE" id="PS52001">
    <property type="entry name" value="AD"/>
    <property type="match status" value="1"/>
</dbReference>
<gene>
    <name evidence="13" type="ORF">ACJMK2_034710</name>
</gene>
<evidence type="ECO:0000256" key="8">
    <source>
        <dbReference type="ARBA" id="ARBA00034306"/>
    </source>
</evidence>
<dbReference type="Pfam" id="PF06372">
    <property type="entry name" value="Gemin6"/>
    <property type="match status" value="1"/>
</dbReference>
<protein>
    <recommendedName>
        <fullName evidence="11">Gem-associated protein 6</fullName>
    </recommendedName>
</protein>
<accession>A0ABD3WTR8</accession>
<proteinExistence type="predicted"/>
<dbReference type="FunFam" id="2.30.30.100:FF:000038">
    <property type="entry name" value="Gem-associated protein 6"/>
    <property type="match status" value="1"/>
</dbReference>
<dbReference type="GO" id="GO:0005737">
    <property type="term" value="C:cytoplasm"/>
    <property type="evidence" value="ECO:0007669"/>
    <property type="project" value="UniProtKB-SubCell"/>
</dbReference>
<dbReference type="InterPro" id="IPR009422">
    <property type="entry name" value="Gemin6"/>
</dbReference>
<dbReference type="AlphaFoldDB" id="A0ABD3WTR8"/>
<evidence type="ECO:0000256" key="5">
    <source>
        <dbReference type="ARBA" id="ARBA00022664"/>
    </source>
</evidence>
<keyword evidence="5" id="KW-0507">mRNA processing</keyword>
<sequence length="176" mass="20324">MTDEESEDVHVIFKKDPEEWMQYVYKQVGITTDDEREHIGWVYTVDPVSETFVLISFSGEKYKLELVFGHAVRTVTILNDSTETNKERLDRLFRYGTLNSLSQEELKKKQELLKLWLCKNRIPVTVSGSNGELLTISDALVIKPPYSPEDCCGTNEIILGRIQGLMKNMPPDHDQW</sequence>
<dbReference type="GO" id="GO:0006397">
    <property type="term" value="P:mRNA processing"/>
    <property type="evidence" value="ECO:0007669"/>
    <property type="project" value="UniProtKB-KW"/>
</dbReference>
<organism evidence="13 14">
    <name type="scientific">Sinanodonta woodiana</name>
    <name type="common">Chinese pond mussel</name>
    <name type="synonym">Anodonta woodiana</name>
    <dbReference type="NCBI Taxonomy" id="1069815"/>
    <lineage>
        <taxon>Eukaryota</taxon>
        <taxon>Metazoa</taxon>
        <taxon>Spiralia</taxon>
        <taxon>Lophotrochozoa</taxon>
        <taxon>Mollusca</taxon>
        <taxon>Bivalvia</taxon>
        <taxon>Autobranchia</taxon>
        <taxon>Heteroconchia</taxon>
        <taxon>Palaeoheterodonta</taxon>
        <taxon>Unionida</taxon>
        <taxon>Unionoidea</taxon>
        <taxon>Unionidae</taxon>
        <taxon>Unioninae</taxon>
        <taxon>Sinanodonta</taxon>
    </lineage>
</organism>
<dbReference type="InterPro" id="IPR046857">
    <property type="entry name" value="Gemin6_Sm-like_dom"/>
</dbReference>
<keyword evidence="6" id="KW-0508">mRNA splicing</keyword>
<evidence type="ECO:0000256" key="9">
    <source>
        <dbReference type="ARBA" id="ARBA00059373"/>
    </source>
</evidence>
<keyword evidence="3" id="KW-0963">Cytoplasm</keyword>
<dbReference type="PANTHER" id="PTHR14710">
    <property type="entry name" value="GEM-ASSOCIATED PROTEIN 6"/>
    <property type="match status" value="1"/>
</dbReference>
<reference evidence="13 14" key="1">
    <citation type="submission" date="2024-11" db="EMBL/GenBank/DDBJ databases">
        <title>Chromosome-level genome assembly of the freshwater bivalve Anodonta woodiana.</title>
        <authorList>
            <person name="Chen X."/>
        </authorList>
    </citation>
    <scope>NUCLEOTIDE SEQUENCE [LARGE SCALE GENOMIC DNA]</scope>
    <source>
        <strain evidence="13">MN2024</strain>
        <tissue evidence="13">Gills</tissue>
    </source>
</reference>
<feature type="domain" description="AD" evidence="12">
    <location>
        <begin position="76"/>
        <end position="174"/>
    </location>
</feature>
<dbReference type="InterPro" id="IPR047574">
    <property type="entry name" value="AD"/>
</dbReference>
<evidence type="ECO:0000313" key="14">
    <source>
        <dbReference type="Proteomes" id="UP001634394"/>
    </source>
</evidence>
<dbReference type="PANTHER" id="PTHR14710:SF2">
    <property type="entry name" value="GEM-ASSOCIATED PROTEIN 6"/>
    <property type="match status" value="1"/>
</dbReference>
<dbReference type="InterPro" id="IPR046856">
    <property type="entry name" value="Gemin6_C"/>
</dbReference>
<evidence type="ECO:0000259" key="12">
    <source>
        <dbReference type="PROSITE" id="PS52001"/>
    </source>
</evidence>
<comment type="subunit">
    <text evidence="10">Part of the core SMN complex that contains SMN1, GEMIN2/SIP1, DDX20/GEMIN3, GEMIN4, GEMIN5, GEMIN6, GEMIN7, GEMIN8 and STRAP/UNRIP. Part of the SMN-Sm complex that contains SMN1, GEMIN2/SIP1, DDX20/GEMIN3, GEMIN4, GEMIN5, GEMIN6, GEMIN7, GEMIN8, STRAP/UNRIP and the Sm proteins SNRPB, SNRPD1, SNRPD2, SNRPD3, SNRPE, SNRPF and SNRPG. Interacts with GEMIN7; the interaction is direct. Interacts with GEMIN8; the interaction is direct. Interacts with SNRPB, SNRPD2, SNRPD3 and SNRPE; the interaction is direct.</text>
</comment>
<evidence type="ECO:0000256" key="2">
    <source>
        <dbReference type="ARBA" id="ARBA00004642"/>
    </source>
</evidence>
<evidence type="ECO:0000256" key="1">
    <source>
        <dbReference type="ARBA" id="ARBA00004496"/>
    </source>
</evidence>
<comment type="subcellular location">
    <subcellularLocation>
        <location evidence="1">Cytoplasm</location>
    </subcellularLocation>
    <subcellularLocation>
        <location evidence="8">Nucleus</location>
        <location evidence="8">Nuclear body</location>
    </subcellularLocation>
    <subcellularLocation>
        <location evidence="2">Nucleus</location>
        <location evidence="2">Nucleoplasm</location>
    </subcellularLocation>
</comment>
<dbReference type="Proteomes" id="UP001634394">
    <property type="component" value="Unassembled WGS sequence"/>
</dbReference>
<dbReference type="EMBL" id="JBJQND010000005">
    <property type="protein sequence ID" value="KAL3876930.1"/>
    <property type="molecule type" value="Genomic_DNA"/>
</dbReference>
<evidence type="ECO:0000256" key="6">
    <source>
        <dbReference type="ARBA" id="ARBA00023187"/>
    </source>
</evidence>
<dbReference type="Pfam" id="PF20417">
    <property type="entry name" value="Gemin6_C"/>
    <property type="match status" value="1"/>
</dbReference>
<keyword evidence="4" id="KW-0597">Phosphoprotein</keyword>
<keyword evidence="7" id="KW-0539">Nucleus</keyword>
<evidence type="ECO:0000256" key="7">
    <source>
        <dbReference type="ARBA" id="ARBA00023242"/>
    </source>
</evidence>
<evidence type="ECO:0000256" key="11">
    <source>
        <dbReference type="ARBA" id="ARBA00067670"/>
    </source>
</evidence>
<comment type="caution">
    <text evidence="13">The sequence shown here is derived from an EMBL/GenBank/DDBJ whole genome shotgun (WGS) entry which is preliminary data.</text>
</comment>
<dbReference type="GO" id="GO:0016604">
    <property type="term" value="C:nuclear body"/>
    <property type="evidence" value="ECO:0007669"/>
    <property type="project" value="UniProtKB-SubCell"/>
</dbReference>
<evidence type="ECO:0000256" key="10">
    <source>
        <dbReference type="ARBA" id="ARBA00065613"/>
    </source>
</evidence>
<dbReference type="Gene3D" id="2.30.30.100">
    <property type="match status" value="1"/>
</dbReference>